<name>A0A1H4D482_9BACE</name>
<protein>
    <submittedName>
        <fullName evidence="1">Uncharacterized protein</fullName>
    </submittedName>
</protein>
<evidence type="ECO:0000313" key="1">
    <source>
        <dbReference type="EMBL" id="SEA67310.1"/>
    </source>
</evidence>
<proteinExistence type="predicted"/>
<organism evidence="1 2">
    <name type="scientific">Bacteroides xylanisolvens</name>
    <dbReference type="NCBI Taxonomy" id="371601"/>
    <lineage>
        <taxon>Bacteria</taxon>
        <taxon>Pseudomonadati</taxon>
        <taxon>Bacteroidota</taxon>
        <taxon>Bacteroidia</taxon>
        <taxon>Bacteroidales</taxon>
        <taxon>Bacteroidaceae</taxon>
        <taxon>Bacteroides</taxon>
    </lineage>
</organism>
<dbReference type="EMBL" id="FNRP01000010">
    <property type="protein sequence ID" value="SEA67310.1"/>
    <property type="molecule type" value="Genomic_DNA"/>
</dbReference>
<dbReference type="AlphaFoldDB" id="A0A1H4D482"/>
<accession>A0A1H4D482</accession>
<dbReference type="RefSeq" id="WP_074706284.1">
    <property type="nucleotide sequence ID" value="NZ_FNRP01000010.1"/>
</dbReference>
<sequence>MIGEINQGNLHLLLPSKVSWLASMLVEYKGLSIVDAIKKVYASNLYKKLKIESTKTWHLGPVALYQELESELT</sequence>
<evidence type="ECO:0000313" key="2">
    <source>
        <dbReference type="Proteomes" id="UP000183040"/>
    </source>
</evidence>
<gene>
    <name evidence="1" type="ORF">SAMN04487924_110163</name>
</gene>
<dbReference type="Proteomes" id="UP000183040">
    <property type="component" value="Unassembled WGS sequence"/>
</dbReference>
<reference evidence="1 2" key="1">
    <citation type="submission" date="2016-10" db="EMBL/GenBank/DDBJ databases">
        <authorList>
            <person name="de Groot N.N."/>
        </authorList>
    </citation>
    <scope>NUCLEOTIDE SEQUENCE [LARGE SCALE GENOMIC DNA]</scope>
    <source>
        <strain evidence="1 2">NLAE-zl-G339</strain>
    </source>
</reference>